<dbReference type="Pfam" id="PF07499">
    <property type="entry name" value="RuvA_C"/>
    <property type="match status" value="1"/>
</dbReference>
<comment type="caution">
    <text evidence="8">The sequence shown here is derived from an EMBL/GenBank/DDBJ whole genome shotgun (WGS) entry which is preliminary data.</text>
</comment>
<dbReference type="SUPFAM" id="SSF46929">
    <property type="entry name" value="DNA helicase RuvA subunit, C-terminal domain"/>
    <property type="match status" value="1"/>
</dbReference>
<keyword evidence="4 6" id="KW-0233">DNA recombination</keyword>
<dbReference type="InterPro" id="IPR013849">
    <property type="entry name" value="DNA_helicase_Holl-junc_RuvA_I"/>
</dbReference>
<feature type="region of interest" description="Domain II" evidence="6">
    <location>
        <begin position="84"/>
        <end position="161"/>
    </location>
</feature>
<dbReference type="InterPro" id="IPR003583">
    <property type="entry name" value="Hlx-hairpin-Hlx_DNA-bd_motif"/>
</dbReference>
<dbReference type="SUPFAM" id="SSF50249">
    <property type="entry name" value="Nucleic acid-binding proteins"/>
    <property type="match status" value="1"/>
</dbReference>
<evidence type="ECO:0000256" key="1">
    <source>
        <dbReference type="ARBA" id="ARBA00022490"/>
    </source>
</evidence>
<dbReference type="GO" id="GO:0000400">
    <property type="term" value="F:four-way junction DNA binding"/>
    <property type="evidence" value="ECO:0007669"/>
    <property type="project" value="UniProtKB-UniRule"/>
</dbReference>
<proteinExistence type="inferred from homology"/>
<dbReference type="Gene3D" id="1.10.150.20">
    <property type="entry name" value="5' to 3' exonuclease, C-terminal subdomain"/>
    <property type="match status" value="1"/>
</dbReference>
<feature type="domain" description="Helix-hairpin-helix DNA-binding motif class 1" evidence="7">
    <location>
        <begin position="127"/>
        <end position="146"/>
    </location>
</feature>
<dbReference type="InterPro" id="IPR011114">
    <property type="entry name" value="RuvA_C"/>
</dbReference>
<comment type="caution">
    <text evidence="6">Lacks conserved residue(s) required for the propagation of feature annotation.</text>
</comment>
<dbReference type="GO" id="GO:0005524">
    <property type="term" value="F:ATP binding"/>
    <property type="evidence" value="ECO:0007669"/>
    <property type="project" value="InterPro"/>
</dbReference>
<keyword evidence="2 6" id="KW-0227">DNA damage</keyword>
<evidence type="ECO:0000256" key="5">
    <source>
        <dbReference type="ARBA" id="ARBA00023204"/>
    </source>
</evidence>
<dbReference type="GO" id="GO:0006310">
    <property type="term" value="P:DNA recombination"/>
    <property type="evidence" value="ECO:0007669"/>
    <property type="project" value="UniProtKB-UniRule"/>
</dbReference>
<evidence type="ECO:0000256" key="4">
    <source>
        <dbReference type="ARBA" id="ARBA00023172"/>
    </source>
</evidence>
<feature type="domain" description="Helix-hairpin-helix DNA-binding motif class 1" evidence="7">
    <location>
        <begin position="92"/>
        <end position="111"/>
    </location>
</feature>
<keyword evidence="3 6" id="KW-0238">DNA-binding</keyword>
<keyword evidence="5 6" id="KW-0234">DNA repair</keyword>
<comment type="subcellular location">
    <subcellularLocation>
        <location evidence="6">Cytoplasm</location>
    </subcellularLocation>
</comment>
<evidence type="ECO:0000259" key="7">
    <source>
        <dbReference type="SMART" id="SM00278"/>
    </source>
</evidence>
<gene>
    <name evidence="6 8" type="primary">ruvA</name>
    <name evidence="8" type="ORF">CO007_01870</name>
</gene>
<dbReference type="InterPro" id="IPR036267">
    <property type="entry name" value="RuvA_C_sf"/>
</dbReference>
<dbReference type="AlphaFoldDB" id="A0A2M8GN54"/>
<comment type="subunit">
    <text evidence="6">Homotetramer. Forms an RuvA(8)-RuvB(12)-Holliday junction (HJ) complex. HJ DNA is sandwiched between 2 RuvA tetramers; dsDNA enters through RuvA and exits via RuvB. An RuvB hexamer assembles on each DNA strand where it exits the tetramer. Each RuvB hexamer is contacted by two RuvA subunits (via domain III) on 2 adjacent RuvB subunits; this complex drives branch migration. In the full resolvosome a probable DNA-RuvA(4)-RuvB(12)-RuvC(2) complex forms which resolves the HJ.</text>
</comment>
<evidence type="ECO:0000256" key="6">
    <source>
        <dbReference type="HAMAP-Rule" id="MF_00031"/>
    </source>
</evidence>
<dbReference type="InterPro" id="IPR012340">
    <property type="entry name" value="NA-bd_OB-fold"/>
</dbReference>
<accession>A0A2M8GN54</accession>
<evidence type="ECO:0000256" key="2">
    <source>
        <dbReference type="ARBA" id="ARBA00022763"/>
    </source>
</evidence>
<evidence type="ECO:0000313" key="9">
    <source>
        <dbReference type="Proteomes" id="UP000229370"/>
    </source>
</evidence>
<dbReference type="GO" id="GO:0006281">
    <property type="term" value="P:DNA repair"/>
    <property type="evidence" value="ECO:0007669"/>
    <property type="project" value="UniProtKB-UniRule"/>
</dbReference>
<reference evidence="9" key="1">
    <citation type="submission" date="2017-09" db="EMBL/GenBank/DDBJ databases">
        <title>Depth-based differentiation of microbial function through sediment-hosted aquifers and enrichment of novel symbionts in the deep terrestrial subsurface.</title>
        <authorList>
            <person name="Probst A.J."/>
            <person name="Ladd B."/>
            <person name="Jarett J.K."/>
            <person name="Geller-Mcgrath D.E."/>
            <person name="Sieber C.M.K."/>
            <person name="Emerson J.B."/>
            <person name="Anantharaman K."/>
            <person name="Thomas B.C."/>
            <person name="Malmstrom R."/>
            <person name="Stieglmeier M."/>
            <person name="Klingl A."/>
            <person name="Woyke T."/>
            <person name="Ryan C.M."/>
            <person name="Banfield J.F."/>
        </authorList>
    </citation>
    <scope>NUCLEOTIDE SEQUENCE [LARGE SCALE GENOMIC DNA]</scope>
</reference>
<evidence type="ECO:0000313" key="8">
    <source>
        <dbReference type="EMBL" id="PJC81981.1"/>
    </source>
</evidence>
<dbReference type="EMBL" id="PFQK01000035">
    <property type="protein sequence ID" value="PJC81981.1"/>
    <property type="molecule type" value="Genomic_DNA"/>
</dbReference>
<protein>
    <recommendedName>
        <fullName evidence="6">Holliday junction branch migration complex subunit RuvA</fullName>
    </recommendedName>
</protein>
<dbReference type="NCBIfam" id="TIGR00084">
    <property type="entry name" value="ruvA"/>
    <property type="match status" value="1"/>
</dbReference>
<dbReference type="Gene3D" id="1.10.8.10">
    <property type="entry name" value="DNA helicase RuvA subunit, C-terminal domain"/>
    <property type="match status" value="1"/>
</dbReference>
<dbReference type="SMART" id="SM00278">
    <property type="entry name" value="HhH1"/>
    <property type="match status" value="2"/>
</dbReference>
<comment type="similarity">
    <text evidence="6">Belongs to the RuvA family.</text>
</comment>
<sequence>MADRERGAKNMIGKLKGRLSEISGNVGLIETSGGVFYEVFLTPYLISTFHAQHSSSTVHLLPSIEVYTFLQVREDAFVLFGFQTKKELDFFKMLLTVPGVGPKTAFSVISYLPLDQLVKSVQSNDIESFTKIPGLGKKTGMKIILELSTKLKSEFDMAKMVLSEEDKTVVDALVSLGYKSSEAKKILLKLPKNLTIEEKIKESLKLSKALKV</sequence>
<keyword evidence="1 6" id="KW-0963">Cytoplasm</keyword>
<evidence type="ECO:0000256" key="3">
    <source>
        <dbReference type="ARBA" id="ARBA00023125"/>
    </source>
</evidence>
<name>A0A2M8GN54_9BACT</name>
<dbReference type="CDD" id="cd14332">
    <property type="entry name" value="UBA_RuvA_C"/>
    <property type="match status" value="1"/>
</dbReference>
<feature type="region of interest" description="Domain III" evidence="6">
    <location>
        <begin position="167"/>
        <end position="212"/>
    </location>
</feature>
<dbReference type="GO" id="GO:0009378">
    <property type="term" value="F:four-way junction helicase activity"/>
    <property type="evidence" value="ECO:0007669"/>
    <property type="project" value="InterPro"/>
</dbReference>
<dbReference type="HAMAP" id="MF_00031">
    <property type="entry name" value="DNA_HJ_migration_RuvA"/>
    <property type="match status" value="1"/>
</dbReference>
<dbReference type="Gene3D" id="2.40.50.140">
    <property type="entry name" value="Nucleic acid-binding proteins"/>
    <property type="match status" value="1"/>
</dbReference>
<dbReference type="SUPFAM" id="SSF47781">
    <property type="entry name" value="RuvA domain 2-like"/>
    <property type="match status" value="1"/>
</dbReference>
<organism evidence="8 9">
    <name type="scientific">Candidatus Roizmanbacteria bacterium CG_4_8_14_3_um_filter_36_10</name>
    <dbReference type="NCBI Taxonomy" id="1974834"/>
    <lineage>
        <taxon>Bacteria</taxon>
        <taxon>Candidatus Roizmaniibacteriota</taxon>
    </lineage>
</organism>
<comment type="function">
    <text evidence="6">The RuvA-RuvB-RuvC complex processes Holliday junction (HJ) DNA during genetic recombination and DNA repair, while the RuvA-RuvB complex plays an important role in the rescue of blocked DNA replication forks via replication fork reversal (RFR). RuvA specifically binds to HJ cruciform DNA, conferring on it an open structure. The RuvB hexamer acts as an ATP-dependent pump, pulling dsDNA into and through the RuvAB complex. HJ branch migration allows RuvC to scan DNA until it finds its consensus sequence, where it cleaves and resolves the cruciform DNA.</text>
</comment>
<dbReference type="Pfam" id="PF01330">
    <property type="entry name" value="RuvA_N"/>
    <property type="match status" value="1"/>
</dbReference>
<dbReference type="GO" id="GO:0005737">
    <property type="term" value="C:cytoplasm"/>
    <property type="evidence" value="ECO:0007669"/>
    <property type="project" value="UniProtKB-SubCell"/>
</dbReference>
<comment type="domain">
    <text evidence="6">Has three domains with a flexible linker between the domains II and III and assumes an 'L' shape. Domain III is highly mobile and contacts RuvB.</text>
</comment>
<dbReference type="GO" id="GO:0009379">
    <property type="term" value="C:Holliday junction helicase complex"/>
    <property type="evidence" value="ECO:0007669"/>
    <property type="project" value="InterPro"/>
</dbReference>
<dbReference type="InterPro" id="IPR000085">
    <property type="entry name" value="RuvA"/>
</dbReference>
<dbReference type="Proteomes" id="UP000229370">
    <property type="component" value="Unassembled WGS sequence"/>
</dbReference>
<dbReference type="Pfam" id="PF14520">
    <property type="entry name" value="HHH_5"/>
    <property type="match status" value="1"/>
</dbReference>
<dbReference type="InterPro" id="IPR010994">
    <property type="entry name" value="RuvA_2-like"/>
</dbReference>
<dbReference type="GO" id="GO:0048476">
    <property type="term" value="C:Holliday junction resolvase complex"/>
    <property type="evidence" value="ECO:0007669"/>
    <property type="project" value="UniProtKB-UniRule"/>
</dbReference>